<reference evidence="3" key="1">
    <citation type="submission" date="2023-07" db="EMBL/GenBank/DDBJ databases">
        <title>Mycolicibacterium sp. nov., a novel bacterial species.</title>
        <authorList>
            <person name="Cao Y."/>
        </authorList>
    </citation>
    <scope>NUCLEOTIDE SEQUENCE</scope>
    <source>
        <strain evidence="3">KC 300</strain>
    </source>
</reference>
<organism evidence="3 4">
    <name type="scientific">Mycolicibacterium arseniciresistens</name>
    <dbReference type="NCBI Taxonomy" id="3062257"/>
    <lineage>
        <taxon>Bacteria</taxon>
        <taxon>Bacillati</taxon>
        <taxon>Actinomycetota</taxon>
        <taxon>Actinomycetes</taxon>
        <taxon>Mycobacteriales</taxon>
        <taxon>Mycobacteriaceae</taxon>
        <taxon>Mycolicibacterium</taxon>
    </lineage>
</organism>
<evidence type="ECO:0000256" key="1">
    <source>
        <dbReference type="SAM" id="MobiDB-lite"/>
    </source>
</evidence>
<dbReference type="Proteomes" id="UP001168823">
    <property type="component" value="Unassembled WGS sequence"/>
</dbReference>
<feature type="signal peptide" evidence="2">
    <location>
        <begin position="1"/>
        <end position="30"/>
    </location>
</feature>
<comment type="caution">
    <text evidence="3">The sequence shown here is derived from an EMBL/GenBank/DDBJ whole genome shotgun (WGS) entry which is preliminary data.</text>
</comment>
<keyword evidence="2" id="KW-0732">Signal</keyword>
<feature type="compositionally biased region" description="Basic and acidic residues" evidence="1">
    <location>
        <begin position="89"/>
        <end position="100"/>
    </location>
</feature>
<dbReference type="RefSeq" id="WP_302914962.1">
    <property type="nucleotide sequence ID" value="NZ_JAUMSQ010000123.1"/>
</dbReference>
<feature type="chain" id="PRO_5047217697" evidence="2">
    <location>
        <begin position="31"/>
        <end position="100"/>
    </location>
</feature>
<evidence type="ECO:0000313" key="4">
    <source>
        <dbReference type="Proteomes" id="UP001168823"/>
    </source>
</evidence>
<gene>
    <name evidence="3" type="ORF">Q2100_16545</name>
</gene>
<protein>
    <submittedName>
        <fullName evidence="3">Uncharacterized protein</fullName>
    </submittedName>
</protein>
<feature type="region of interest" description="Disordered" evidence="1">
    <location>
        <begin position="75"/>
        <end position="100"/>
    </location>
</feature>
<accession>A0ABT8UHT9</accession>
<name>A0ABT8UHT9_9MYCO</name>
<evidence type="ECO:0000256" key="2">
    <source>
        <dbReference type="SAM" id="SignalP"/>
    </source>
</evidence>
<dbReference type="PROSITE" id="PS51257">
    <property type="entry name" value="PROKAR_LIPOPROTEIN"/>
    <property type="match status" value="1"/>
</dbReference>
<dbReference type="EMBL" id="JAUMSQ010000123">
    <property type="protein sequence ID" value="MDO3637355.1"/>
    <property type="molecule type" value="Genomic_DNA"/>
</dbReference>
<proteinExistence type="predicted"/>
<keyword evidence="4" id="KW-1185">Reference proteome</keyword>
<evidence type="ECO:0000313" key="3">
    <source>
        <dbReference type="EMBL" id="MDO3637355.1"/>
    </source>
</evidence>
<sequence length="100" mass="10609">MFSRTTSLFALVLGAAGTGVIIATAPTAAACDPGWYPTDTAGVCTDMPPAMRPAPAPLHPIAREGRNAIINDMFETTPADSDGDGWIDSQDKMPFDRAWR</sequence>